<evidence type="ECO:0000313" key="2">
    <source>
        <dbReference type="EMBL" id="HJC14249.1"/>
    </source>
</evidence>
<reference evidence="2" key="1">
    <citation type="journal article" date="2021" name="PeerJ">
        <title>Extensive microbial diversity within the chicken gut microbiome revealed by metagenomics and culture.</title>
        <authorList>
            <person name="Gilroy R."/>
            <person name="Ravi A."/>
            <person name="Getino M."/>
            <person name="Pursley I."/>
            <person name="Horton D.L."/>
            <person name="Alikhan N.F."/>
            <person name="Baker D."/>
            <person name="Gharbi K."/>
            <person name="Hall N."/>
            <person name="Watson M."/>
            <person name="Adriaenssens E.M."/>
            <person name="Foster-Nyarko E."/>
            <person name="Jarju S."/>
            <person name="Secka A."/>
            <person name="Antonio M."/>
            <person name="Oren A."/>
            <person name="Chaudhuri R.R."/>
            <person name="La Ragione R."/>
            <person name="Hildebrand F."/>
            <person name="Pallen M.J."/>
        </authorList>
    </citation>
    <scope>NUCLEOTIDE SEQUENCE</scope>
    <source>
        <strain evidence="2">CHK185-5351</strain>
    </source>
</reference>
<comment type="caution">
    <text evidence="2">The sequence shown here is derived from an EMBL/GenBank/DDBJ whole genome shotgun (WGS) entry which is preliminary data.</text>
</comment>
<dbReference type="AlphaFoldDB" id="A0A9D2SM37"/>
<sequence length="138" mass="15232">MRKFVYGTGFFVLLLAVGLGFYASYRFGAAKGVETARKDYVSEENTQEAETRETAAAADSGEPLESHAVAAEAKSTVGYILREENDRVVVYCVDGTTLYEYTDIFVSELPYDLQSQIRGGKEISGTAQLYSFLENYSS</sequence>
<evidence type="ECO:0000313" key="3">
    <source>
        <dbReference type="Proteomes" id="UP000823849"/>
    </source>
</evidence>
<evidence type="ECO:0000256" key="1">
    <source>
        <dbReference type="SAM" id="MobiDB-lite"/>
    </source>
</evidence>
<name>A0A9D2SM37_9FIRM</name>
<dbReference type="EMBL" id="DWWU01000002">
    <property type="protein sequence ID" value="HJC14249.1"/>
    <property type="molecule type" value="Genomic_DNA"/>
</dbReference>
<protein>
    <recommendedName>
        <fullName evidence="4">Bypass of forespore C C-terminal domain-containing protein</fullName>
    </recommendedName>
</protein>
<gene>
    <name evidence="2" type="ORF">H9705_00265</name>
</gene>
<reference evidence="2" key="2">
    <citation type="submission" date="2021-04" db="EMBL/GenBank/DDBJ databases">
        <authorList>
            <person name="Gilroy R."/>
        </authorList>
    </citation>
    <scope>NUCLEOTIDE SEQUENCE</scope>
    <source>
        <strain evidence="2">CHK185-5351</strain>
    </source>
</reference>
<proteinExistence type="predicted"/>
<dbReference type="Proteomes" id="UP000823849">
    <property type="component" value="Unassembled WGS sequence"/>
</dbReference>
<feature type="region of interest" description="Disordered" evidence="1">
    <location>
        <begin position="41"/>
        <end position="68"/>
    </location>
</feature>
<organism evidence="2 3">
    <name type="scientific">Candidatus Fusicatenibacter intestinigallinarum</name>
    <dbReference type="NCBI Taxonomy" id="2838598"/>
    <lineage>
        <taxon>Bacteria</taxon>
        <taxon>Bacillati</taxon>
        <taxon>Bacillota</taxon>
        <taxon>Clostridia</taxon>
        <taxon>Lachnospirales</taxon>
        <taxon>Lachnospiraceae</taxon>
        <taxon>Fusicatenibacter</taxon>
    </lineage>
</organism>
<evidence type="ECO:0008006" key="4">
    <source>
        <dbReference type="Google" id="ProtNLM"/>
    </source>
</evidence>
<accession>A0A9D2SM37</accession>